<dbReference type="PANTHER" id="PTHR12219:SF8">
    <property type="entry name" value="NADH DEHYDROGENASE [UBIQUINONE] IRON-SULFUR PROTEIN 4, MITOCHONDRIAL"/>
    <property type="match status" value="1"/>
</dbReference>
<keyword evidence="8 9" id="KW-0472">Membrane</keyword>
<name>A0ABQ7RY07_PICAN</name>
<keyword evidence="6 9" id="KW-0249">Electron transport</keyword>
<reference evidence="10 11" key="1">
    <citation type="journal article" date="2021" name="G3 (Bethesda)">
        <title>Genomic diversity, chromosomal rearrangements, and interspecies hybridization in the ogataea polymorpha species complex.</title>
        <authorList>
            <person name="Hanson S.J."/>
            <person name="Cinneide E.O."/>
            <person name="Salzberg L.I."/>
            <person name="Wolfe K.H."/>
            <person name="McGowan J."/>
            <person name="Fitzpatrick D.A."/>
            <person name="Matlin K."/>
        </authorList>
    </citation>
    <scope>NUCLEOTIDE SEQUENCE [LARGE SCALE GENOMIC DNA]</scope>
    <source>
        <strain evidence="10">51-138</strain>
    </source>
</reference>
<evidence type="ECO:0000256" key="6">
    <source>
        <dbReference type="ARBA" id="ARBA00022982"/>
    </source>
</evidence>
<dbReference type="Gene3D" id="3.30.160.190">
    <property type="entry name" value="atu1810 like domain"/>
    <property type="match status" value="1"/>
</dbReference>
<comment type="caution">
    <text evidence="10">The sequence shown here is derived from an EMBL/GenBank/DDBJ whole genome shotgun (WGS) entry which is preliminary data.</text>
</comment>
<evidence type="ECO:0000256" key="3">
    <source>
        <dbReference type="ARBA" id="ARBA00022660"/>
    </source>
</evidence>
<evidence type="ECO:0000313" key="10">
    <source>
        <dbReference type="EMBL" id="KAG7850007.1"/>
    </source>
</evidence>
<comment type="similarity">
    <text evidence="1 9">Belongs to the complex I NDUFS4 subunit family.</text>
</comment>
<dbReference type="Proteomes" id="UP001197328">
    <property type="component" value="Unassembled WGS sequence"/>
</dbReference>
<proteinExistence type="inferred from homology"/>
<keyword evidence="2 9" id="KW-0813">Transport</keyword>
<organism evidence="10 11">
    <name type="scientific">Pichia angusta</name>
    <name type="common">Yeast</name>
    <name type="synonym">Hansenula polymorpha</name>
    <dbReference type="NCBI Taxonomy" id="870730"/>
    <lineage>
        <taxon>Eukaryota</taxon>
        <taxon>Fungi</taxon>
        <taxon>Dikarya</taxon>
        <taxon>Ascomycota</taxon>
        <taxon>Saccharomycotina</taxon>
        <taxon>Pichiomycetes</taxon>
        <taxon>Pichiales</taxon>
        <taxon>Pichiaceae</taxon>
        <taxon>Ogataea</taxon>
    </lineage>
</organism>
<evidence type="ECO:0000256" key="2">
    <source>
        <dbReference type="ARBA" id="ARBA00022448"/>
    </source>
</evidence>
<dbReference type="EMBL" id="JAHLVD010000005">
    <property type="protein sequence ID" value="KAG7850007.1"/>
    <property type="molecule type" value="Genomic_DNA"/>
</dbReference>
<comment type="subcellular location">
    <subcellularLocation>
        <location evidence="9">Mitochondrion inner membrane</location>
        <topology evidence="9">Peripheral membrane protein</topology>
        <orientation evidence="9">Matrix side</orientation>
    </subcellularLocation>
</comment>
<gene>
    <name evidence="10" type="ORF">KL940_002375</name>
</gene>
<accession>A0ABQ7RY07</accession>
<keyword evidence="11" id="KW-1185">Reference proteome</keyword>
<keyword evidence="7 9" id="KW-0496">Mitochondrion</keyword>
<protein>
    <recommendedName>
        <fullName evidence="9">NADH dehydrogenase [ubiquinone] iron-sulfur protein 4, mitochondrial</fullName>
    </recommendedName>
</protein>
<evidence type="ECO:0000256" key="4">
    <source>
        <dbReference type="ARBA" id="ARBA00022792"/>
    </source>
</evidence>
<dbReference type="PANTHER" id="PTHR12219">
    <property type="entry name" value="NADH-UBIQUINONE OXIDOREDUCTASE"/>
    <property type="match status" value="1"/>
</dbReference>
<evidence type="ECO:0000256" key="8">
    <source>
        <dbReference type="ARBA" id="ARBA00023136"/>
    </source>
</evidence>
<evidence type="ECO:0000256" key="9">
    <source>
        <dbReference type="RuleBase" id="RU367010"/>
    </source>
</evidence>
<dbReference type="InterPro" id="IPR006885">
    <property type="entry name" value="NADH_UbQ_FeS_4_mit-like"/>
</dbReference>
<evidence type="ECO:0000256" key="5">
    <source>
        <dbReference type="ARBA" id="ARBA00022946"/>
    </source>
</evidence>
<keyword evidence="4 9" id="KW-0999">Mitochondrion inner membrane</keyword>
<keyword evidence="3 9" id="KW-0679">Respiratory chain</keyword>
<evidence type="ECO:0000256" key="7">
    <source>
        <dbReference type="ARBA" id="ARBA00023128"/>
    </source>
</evidence>
<evidence type="ECO:0000256" key="1">
    <source>
        <dbReference type="ARBA" id="ARBA00005882"/>
    </source>
</evidence>
<dbReference type="Pfam" id="PF04800">
    <property type="entry name" value="NDUS4"/>
    <property type="match status" value="1"/>
</dbReference>
<dbReference type="InterPro" id="IPR038532">
    <property type="entry name" value="NDUFS4-like_sf"/>
</dbReference>
<sequence>MIPMFRGARLFHTARALRNEKTVSSVNQVLQESTNQKQIISGAPAELAANRMVRIYKESKAATQSSANNSKYWKIDWDVLPRGNRWENDLIGYQSSSDYMQGTRLSFETKESAISFANNQGWDYFIQEPKKRKFKKKEYAANFFHSSGPLKHIRTK</sequence>
<comment type="function">
    <text evidence="9">Accessory subunit of the mitochondrial membrane respiratory chain NADH dehydrogenase (Complex I), that is believed not to be involved in catalysis. Complex I functions in the transfer of electrons from NADH to the respiratory chain. The immediate electron acceptor for the enzyme is believed to be ubiquinone.</text>
</comment>
<evidence type="ECO:0000313" key="11">
    <source>
        <dbReference type="Proteomes" id="UP001197328"/>
    </source>
</evidence>
<keyword evidence="5 9" id="KW-0809">Transit peptide</keyword>